<comment type="similarity">
    <text evidence="1 7">Belongs to the glycosyl hydrolase 43 family.</text>
</comment>
<dbReference type="Proteomes" id="UP000588068">
    <property type="component" value="Unassembled WGS sequence"/>
</dbReference>
<name>A0A841HT73_9GAMM</name>
<dbReference type="SUPFAM" id="SSF75005">
    <property type="entry name" value="Arabinanase/levansucrase/invertase"/>
    <property type="match status" value="1"/>
</dbReference>
<dbReference type="PANTHER" id="PTHR43817:SF1">
    <property type="entry name" value="HYDROLASE, FAMILY 43, PUTATIVE (AFU_ORTHOLOGUE AFUA_3G01660)-RELATED"/>
    <property type="match status" value="1"/>
</dbReference>
<feature type="signal peptide" evidence="8">
    <location>
        <begin position="1"/>
        <end position="23"/>
    </location>
</feature>
<feature type="chain" id="PRO_5032683280" evidence="8">
    <location>
        <begin position="24"/>
        <end position="343"/>
    </location>
</feature>
<keyword evidence="10" id="KW-1185">Reference proteome</keyword>
<evidence type="ECO:0000256" key="7">
    <source>
        <dbReference type="RuleBase" id="RU361187"/>
    </source>
</evidence>
<evidence type="ECO:0000256" key="5">
    <source>
        <dbReference type="PIRSR" id="PIRSR606710-1"/>
    </source>
</evidence>
<evidence type="ECO:0000256" key="2">
    <source>
        <dbReference type="ARBA" id="ARBA00022729"/>
    </source>
</evidence>
<keyword evidence="2 8" id="KW-0732">Signal</keyword>
<keyword evidence="3 7" id="KW-0378">Hydrolase</keyword>
<dbReference type="RefSeq" id="WP_221304331.1">
    <property type="nucleotide sequence ID" value="NZ_JACHHZ010000005.1"/>
</dbReference>
<dbReference type="PANTHER" id="PTHR43817">
    <property type="entry name" value="GLYCOSYL HYDROLASE"/>
    <property type="match status" value="1"/>
</dbReference>
<evidence type="ECO:0000256" key="3">
    <source>
        <dbReference type="ARBA" id="ARBA00022801"/>
    </source>
</evidence>
<feature type="site" description="Important for catalytic activity, responsible for pKa modulation of the active site Glu and correct orientation of both the proton donor and substrate" evidence="6">
    <location>
        <position position="156"/>
    </location>
</feature>
<evidence type="ECO:0000313" key="10">
    <source>
        <dbReference type="Proteomes" id="UP000588068"/>
    </source>
</evidence>
<keyword evidence="4 7" id="KW-0326">Glycosidase</keyword>
<dbReference type="EMBL" id="JACHHZ010000005">
    <property type="protein sequence ID" value="MBB6095202.1"/>
    <property type="molecule type" value="Genomic_DNA"/>
</dbReference>
<reference evidence="9 10" key="1">
    <citation type="submission" date="2020-08" db="EMBL/GenBank/DDBJ databases">
        <title>Genomic Encyclopedia of Type Strains, Phase IV (KMG-IV): sequencing the most valuable type-strain genomes for metagenomic binning, comparative biology and taxonomic classification.</title>
        <authorList>
            <person name="Goeker M."/>
        </authorList>
    </citation>
    <scope>NUCLEOTIDE SEQUENCE [LARGE SCALE GENOMIC DNA]</scope>
    <source>
        <strain evidence="9 10">DSM 26723</strain>
    </source>
</reference>
<dbReference type="PIRSF" id="PIRSF025414">
    <property type="entry name" value="Alpha-L-arabinofuranosidase"/>
    <property type="match status" value="1"/>
</dbReference>
<proteinExistence type="inferred from homology"/>
<evidence type="ECO:0000256" key="8">
    <source>
        <dbReference type="SAM" id="SignalP"/>
    </source>
</evidence>
<dbReference type="AlphaFoldDB" id="A0A841HT73"/>
<dbReference type="InterPro" id="IPR006710">
    <property type="entry name" value="Glyco_hydro_43"/>
</dbReference>
<comment type="caution">
    <text evidence="9">The sequence shown here is derived from an EMBL/GenBank/DDBJ whole genome shotgun (WGS) entry which is preliminary data.</text>
</comment>
<feature type="active site" description="Proton acceptor" evidence="5">
    <location>
        <position position="44"/>
    </location>
</feature>
<organism evidence="9 10">
    <name type="scientific">Povalibacter uvarum</name>
    <dbReference type="NCBI Taxonomy" id="732238"/>
    <lineage>
        <taxon>Bacteria</taxon>
        <taxon>Pseudomonadati</taxon>
        <taxon>Pseudomonadota</taxon>
        <taxon>Gammaproteobacteria</taxon>
        <taxon>Steroidobacterales</taxon>
        <taxon>Steroidobacteraceae</taxon>
        <taxon>Povalibacter</taxon>
    </lineage>
</organism>
<sequence length="343" mass="37703">MAASAATVLATIASLGISSATVAATAQGQSADQFSNPLLLSGPDPWVTREGEFYYYMHTLGNRLAIWKTRDITNLRDAEQKTIWTPPPSGPNAQSIWAPELHRIDGKWYVYYTAAANGHDDDDHRGIFVLENDSADPLQGEWRDRGQIKTRYTGIDGTTFSHEGRRYFVYSPYVGPDSVLSISRMSDPVTLTGEEVILARPDQGWERQGGRQILEGPEFLLGPKGDLFLVYSASACWSDDYALGMLRAPAGSDPLNAAAWTKSRTPVFAKSRENSVFAPGHNGFFTSPDGKEHWIIYHANPGPDMKCTPKRAPRIQPFHFGADGAPVFGKPVSSDQKLRKPSA</sequence>
<evidence type="ECO:0000256" key="1">
    <source>
        <dbReference type="ARBA" id="ARBA00009865"/>
    </source>
</evidence>
<feature type="active site" description="Proton donor" evidence="5">
    <location>
        <position position="215"/>
    </location>
</feature>
<gene>
    <name evidence="9" type="ORF">HNQ60_004092</name>
</gene>
<dbReference type="Gene3D" id="2.115.10.20">
    <property type="entry name" value="Glycosyl hydrolase domain, family 43"/>
    <property type="match status" value="1"/>
</dbReference>
<protein>
    <submittedName>
        <fullName evidence="9">GH43 family beta-xylosidase</fullName>
    </submittedName>
</protein>
<dbReference type="GO" id="GO:0005975">
    <property type="term" value="P:carbohydrate metabolic process"/>
    <property type="evidence" value="ECO:0007669"/>
    <property type="project" value="InterPro"/>
</dbReference>
<dbReference type="InterPro" id="IPR016828">
    <property type="entry name" value="Alpha-L-arabinofuranosidase"/>
</dbReference>
<evidence type="ECO:0000256" key="6">
    <source>
        <dbReference type="PIRSR" id="PIRSR606710-2"/>
    </source>
</evidence>
<accession>A0A841HT73</accession>
<dbReference type="GO" id="GO:0004553">
    <property type="term" value="F:hydrolase activity, hydrolyzing O-glycosyl compounds"/>
    <property type="evidence" value="ECO:0007669"/>
    <property type="project" value="InterPro"/>
</dbReference>
<evidence type="ECO:0000256" key="4">
    <source>
        <dbReference type="ARBA" id="ARBA00023295"/>
    </source>
</evidence>
<dbReference type="InterPro" id="IPR023296">
    <property type="entry name" value="Glyco_hydro_beta-prop_sf"/>
</dbReference>
<evidence type="ECO:0000313" key="9">
    <source>
        <dbReference type="EMBL" id="MBB6095202.1"/>
    </source>
</evidence>
<dbReference type="CDD" id="cd18820">
    <property type="entry name" value="GH43_LbAraf43-like"/>
    <property type="match status" value="1"/>
</dbReference>
<dbReference type="Pfam" id="PF04616">
    <property type="entry name" value="Glyco_hydro_43"/>
    <property type="match status" value="1"/>
</dbReference>